<name>M7YD17_TRIUA</name>
<sequence length="99" mass="11103">MMGTIKYITIIGIMWLSYTNAIQLRVGAMVVYAGLLHDHIFHMFGAGVADLVEGLRFPLLVDFDHCFRGIRIMVLVVSTFIFFGILKLLAGCLDLLQLL</sequence>
<proteinExistence type="predicted"/>
<dbReference type="AlphaFoldDB" id="M7YD17"/>
<organism evidence="1">
    <name type="scientific">Triticum urartu</name>
    <name type="common">Red wild einkorn</name>
    <name type="synonym">Crithodium urartu</name>
    <dbReference type="NCBI Taxonomy" id="4572"/>
    <lineage>
        <taxon>Eukaryota</taxon>
        <taxon>Viridiplantae</taxon>
        <taxon>Streptophyta</taxon>
        <taxon>Embryophyta</taxon>
        <taxon>Tracheophyta</taxon>
        <taxon>Spermatophyta</taxon>
        <taxon>Magnoliopsida</taxon>
        <taxon>Liliopsida</taxon>
        <taxon>Poales</taxon>
        <taxon>Poaceae</taxon>
        <taxon>BOP clade</taxon>
        <taxon>Pooideae</taxon>
        <taxon>Triticodae</taxon>
        <taxon>Triticeae</taxon>
        <taxon>Triticinae</taxon>
        <taxon>Triticum</taxon>
    </lineage>
</organism>
<dbReference type="EMBL" id="KD293280">
    <property type="protein sequence ID" value="EMS44962.1"/>
    <property type="molecule type" value="Genomic_DNA"/>
</dbReference>
<evidence type="ECO:0000313" key="1">
    <source>
        <dbReference type="EMBL" id="EMS44962.1"/>
    </source>
</evidence>
<accession>M7YD17</accession>
<reference evidence="1" key="1">
    <citation type="journal article" date="2013" name="Nature">
        <title>Draft genome of the wheat A-genome progenitor Triticum urartu.</title>
        <authorList>
            <person name="Ling H.Q."/>
            <person name="Zhao S."/>
            <person name="Liu D."/>
            <person name="Wang J."/>
            <person name="Sun H."/>
            <person name="Zhang C."/>
            <person name="Fan H."/>
            <person name="Li D."/>
            <person name="Dong L."/>
            <person name="Tao Y."/>
            <person name="Gao C."/>
            <person name="Wu H."/>
            <person name="Li Y."/>
            <person name="Cui Y."/>
            <person name="Guo X."/>
            <person name="Zheng S."/>
            <person name="Wang B."/>
            <person name="Yu K."/>
            <person name="Liang Q."/>
            <person name="Yang W."/>
            <person name="Lou X."/>
            <person name="Chen J."/>
            <person name="Feng M."/>
            <person name="Jian J."/>
            <person name="Zhang X."/>
            <person name="Luo G."/>
            <person name="Jiang Y."/>
            <person name="Liu J."/>
            <person name="Wang Z."/>
            <person name="Sha Y."/>
            <person name="Zhang B."/>
            <person name="Wu H."/>
            <person name="Tang D."/>
            <person name="Shen Q."/>
            <person name="Xue P."/>
            <person name="Zou S."/>
            <person name="Wang X."/>
            <person name="Liu X."/>
            <person name="Wang F."/>
            <person name="Yang Y."/>
            <person name="An X."/>
            <person name="Dong Z."/>
            <person name="Zhang K."/>
            <person name="Zhang X."/>
            <person name="Luo M.C."/>
            <person name="Dvorak J."/>
            <person name="Tong Y."/>
            <person name="Wang J."/>
            <person name="Yang H."/>
            <person name="Li Z."/>
            <person name="Wang D."/>
            <person name="Zhang A."/>
            <person name="Wang J."/>
        </authorList>
    </citation>
    <scope>NUCLEOTIDE SEQUENCE</scope>
</reference>
<gene>
    <name evidence="1" type="ORF">TRIUR3_03798</name>
</gene>
<protein>
    <submittedName>
        <fullName evidence="1">Uncharacterized protein</fullName>
    </submittedName>
</protein>